<protein>
    <recommendedName>
        <fullName evidence="5">Inner membrane-spanning protein YciB</fullName>
    </recommendedName>
</protein>
<keyword evidence="2 5" id="KW-0812">Transmembrane</keyword>
<dbReference type="InterPro" id="IPR006008">
    <property type="entry name" value="YciB"/>
</dbReference>
<dbReference type="OrthoDB" id="9788219at2"/>
<comment type="function">
    <text evidence="5">Plays a role in cell envelope biogenesis, maintenance of cell envelope integrity and membrane homeostasis.</text>
</comment>
<evidence type="ECO:0000256" key="1">
    <source>
        <dbReference type="ARBA" id="ARBA00022475"/>
    </source>
</evidence>
<feature type="transmembrane region" description="Helical" evidence="5">
    <location>
        <begin position="20"/>
        <end position="42"/>
    </location>
</feature>
<feature type="transmembrane region" description="Helical" evidence="5">
    <location>
        <begin position="49"/>
        <end position="68"/>
    </location>
</feature>
<keyword evidence="5" id="KW-0997">Cell inner membrane</keyword>
<feature type="transmembrane region" description="Helical" evidence="5">
    <location>
        <begin position="151"/>
        <end position="169"/>
    </location>
</feature>
<keyword evidence="4 5" id="KW-0472">Membrane</keyword>
<comment type="similarity">
    <text evidence="5">Belongs to the YciB family.</text>
</comment>
<dbReference type="STRING" id="52441.SAMN05216302_100343"/>
<keyword evidence="1 5" id="KW-1003">Cell membrane</keyword>
<dbReference type="Pfam" id="PF04279">
    <property type="entry name" value="IspA"/>
    <property type="match status" value="1"/>
</dbReference>
<evidence type="ECO:0000256" key="2">
    <source>
        <dbReference type="ARBA" id="ARBA00022692"/>
    </source>
</evidence>
<keyword evidence="7" id="KW-1185">Reference proteome</keyword>
<evidence type="ECO:0000256" key="5">
    <source>
        <dbReference type="HAMAP-Rule" id="MF_00189"/>
    </source>
</evidence>
<evidence type="ECO:0000256" key="4">
    <source>
        <dbReference type="ARBA" id="ARBA00023136"/>
    </source>
</evidence>
<dbReference type="EMBL" id="FOSP01000003">
    <property type="protein sequence ID" value="SFK27173.1"/>
    <property type="molecule type" value="Genomic_DNA"/>
</dbReference>
<evidence type="ECO:0000313" key="6">
    <source>
        <dbReference type="EMBL" id="SFK27173.1"/>
    </source>
</evidence>
<name>A0A1I3Y5Z5_9PROT</name>
<evidence type="ECO:0000313" key="7">
    <source>
        <dbReference type="Proteomes" id="UP000199533"/>
    </source>
</evidence>
<accession>A0A1I3Y5Z5</accession>
<organism evidence="6 7">
    <name type="scientific">Nitrosomonas aestuarii</name>
    <dbReference type="NCBI Taxonomy" id="52441"/>
    <lineage>
        <taxon>Bacteria</taxon>
        <taxon>Pseudomonadati</taxon>
        <taxon>Pseudomonadota</taxon>
        <taxon>Betaproteobacteria</taxon>
        <taxon>Nitrosomonadales</taxon>
        <taxon>Nitrosomonadaceae</taxon>
        <taxon>Nitrosomonas</taxon>
    </lineage>
</organism>
<reference evidence="7" key="1">
    <citation type="submission" date="2016-10" db="EMBL/GenBank/DDBJ databases">
        <authorList>
            <person name="Varghese N."/>
            <person name="Submissions S."/>
        </authorList>
    </citation>
    <scope>NUCLEOTIDE SEQUENCE [LARGE SCALE GENOMIC DNA]</scope>
    <source>
        <strain evidence="7">Nm69</strain>
    </source>
</reference>
<feature type="transmembrane region" description="Helical" evidence="5">
    <location>
        <begin position="80"/>
        <end position="101"/>
    </location>
</feature>
<dbReference type="NCBIfam" id="TIGR00997">
    <property type="entry name" value="ispZ"/>
    <property type="match status" value="1"/>
</dbReference>
<dbReference type="Proteomes" id="UP000199533">
    <property type="component" value="Unassembled WGS sequence"/>
</dbReference>
<dbReference type="NCBIfam" id="NF001325">
    <property type="entry name" value="PRK00259.1-3"/>
    <property type="match status" value="1"/>
</dbReference>
<evidence type="ECO:0000256" key="3">
    <source>
        <dbReference type="ARBA" id="ARBA00022989"/>
    </source>
</evidence>
<dbReference type="GO" id="GO:0005886">
    <property type="term" value="C:plasma membrane"/>
    <property type="evidence" value="ECO:0007669"/>
    <property type="project" value="UniProtKB-SubCell"/>
</dbReference>
<proteinExistence type="inferred from homology"/>
<dbReference type="RefSeq" id="WP_090696983.1">
    <property type="nucleotide sequence ID" value="NZ_FOSP01000003.1"/>
</dbReference>
<dbReference type="PANTHER" id="PTHR36917">
    <property type="entry name" value="INTRACELLULAR SEPTATION PROTEIN A-RELATED"/>
    <property type="match status" value="1"/>
</dbReference>
<dbReference type="HAMAP" id="MF_00189">
    <property type="entry name" value="YciB"/>
    <property type="match status" value="1"/>
</dbReference>
<gene>
    <name evidence="5" type="primary">yciB</name>
    <name evidence="6" type="ORF">SAMN05216302_100343</name>
</gene>
<feature type="transmembrane region" description="Helical" evidence="5">
    <location>
        <begin position="121"/>
        <end position="139"/>
    </location>
</feature>
<dbReference type="AlphaFoldDB" id="A0A1I3Y5Z5"/>
<comment type="subcellular location">
    <subcellularLocation>
        <location evidence="5">Cell inner membrane</location>
        <topology evidence="5">Multi-pass membrane protein</topology>
    </subcellularLocation>
</comment>
<sequence>MKFLFDLFPVIVFFIAFKAYDIFVATAVAIMATFVQIGWVWYRHRQVDNMMWISLAVIILFGGATLVFQDELFIKWKPTVLYWLLCIILWISSQIFGKNLIRTMLGKQMILPPLVWQKLNISWIAFFMFMGCINLYIAFNFSVDSWVTFKLFGSMGLMLVFVVLQIAMLNKYLNTFVPEASENKVVAKDQPLQEKIENRTDKG</sequence>
<keyword evidence="3 5" id="KW-1133">Transmembrane helix</keyword>
<dbReference type="PANTHER" id="PTHR36917:SF1">
    <property type="entry name" value="INNER MEMBRANE-SPANNING PROTEIN YCIB"/>
    <property type="match status" value="1"/>
</dbReference>